<dbReference type="PROSITE" id="PS50949">
    <property type="entry name" value="HTH_GNTR"/>
    <property type="match status" value="1"/>
</dbReference>
<keyword evidence="2" id="KW-0238">DNA-binding</keyword>
<dbReference type="InterPro" id="IPR036390">
    <property type="entry name" value="WH_DNA-bd_sf"/>
</dbReference>
<keyword evidence="3" id="KW-0804">Transcription</keyword>
<evidence type="ECO:0000259" key="4">
    <source>
        <dbReference type="PROSITE" id="PS50949"/>
    </source>
</evidence>
<dbReference type="CDD" id="cd07377">
    <property type="entry name" value="WHTH_GntR"/>
    <property type="match status" value="1"/>
</dbReference>
<dbReference type="InterPro" id="IPR028978">
    <property type="entry name" value="Chorismate_lyase_/UTRA_dom_sf"/>
</dbReference>
<dbReference type="PRINTS" id="PR00035">
    <property type="entry name" value="HTHGNTR"/>
</dbReference>
<dbReference type="Proteomes" id="UP000501179">
    <property type="component" value="Chromosome"/>
</dbReference>
<proteinExistence type="predicted"/>
<feature type="domain" description="HTH gntR-type" evidence="4">
    <location>
        <begin position="5"/>
        <end position="73"/>
    </location>
</feature>
<reference evidence="5 6" key="1">
    <citation type="submission" date="2020-03" db="EMBL/GenBank/DDBJ databases">
        <title>A novel species.</title>
        <authorList>
            <person name="Gao J."/>
        </authorList>
    </citation>
    <scope>NUCLEOTIDE SEQUENCE [LARGE SCALE GENOMIC DNA]</scope>
    <source>
        <strain evidence="5 6">QMT-12</strain>
    </source>
</reference>
<dbReference type="Gene3D" id="1.10.10.10">
    <property type="entry name" value="Winged helix-like DNA-binding domain superfamily/Winged helix DNA-binding domain"/>
    <property type="match status" value="1"/>
</dbReference>
<evidence type="ECO:0000256" key="2">
    <source>
        <dbReference type="ARBA" id="ARBA00023125"/>
    </source>
</evidence>
<dbReference type="GO" id="GO:0003677">
    <property type="term" value="F:DNA binding"/>
    <property type="evidence" value="ECO:0007669"/>
    <property type="project" value="UniProtKB-KW"/>
</dbReference>
<gene>
    <name evidence="5" type="ORF">HA039_00455</name>
</gene>
<evidence type="ECO:0000313" key="6">
    <source>
        <dbReference type="Proteomes" id="UP000501179"/>
    </source>
</evidence>
<name>A0A6G9GSP7_9ACTN</name>
<dbReference type="AlphaFoldDB" id="A0A6G9GSP7"/>
<dbReference type="InterPro" id="IPR011663">
    <property type="entry name" value="UTRA"/>
</dbReference>
<dbReference type="SUPFAM" id="SSF64288">
    <property type="entry name" value="Chorismate lyase-like"/>
    <property type="match status" value="1"/>
</dbReference>
<protein>
    <submittedName>
        <fullName evidence="5">GntR family transcriptional regulator</fullName>
    </submittedName>
</protein>
<evidence type="ECO:0000256" key="3">
    <source>
        <dbReference type="ARBA" id="ARBA00023163"/>
    </source>
</evidence>
<dbReference type="EMBL" id="CP050177">
    <property type="protein sequence ID" value="QIQ00967.1"/>
    <property type="molecule type" value="Genomic_DNA"/>
</dbReference>
<dbReference type="Pfam" id="PF00392">
    <property type="entry name" value="GntR"/>
    <property type="match status" value="1"/>
</dbReference>
<sequence length="238" mass="26255">MSGIWLKHQKISEALAKEIRSGGRRPGEQLPGENALAERFAVSRTTVRAALAELNEAGLIVTRGGKGSYVLFDGRPLDTPLGWARALADQGIDSRVRTITVEEVNDDALAERLGVESPVFVRVARIRELTDDGSVVSYERSFLPPVPGVRELPREGPAEMSLTEVMRQAGLHPDHGEQRLGGRRIDAREAELLRREPGDWFLDVQRTSYASDGFFVEHVVSLLDPGHFQLSLEFHGGP</sequence>
<dbReference type="Pfam" id="PF07702">
    <property type="entry name" value="UTRA"/>
    <property type="match status" value="1"/>
</dbReference>
<keyword evidence="1" id="KW-0805">Transcription regulation</keyword>
<dbReference type="GO" id="GO:0003700">
    <property type="term" value="F:DNA-binding transcription factor activity"/>
    <property type="evidence" value="ECO:0007669"/>
    <property type="project" value="InterPro"/>
</dbReference>
<dbReference type="SMART" id="SM00345">
    <property type="entry name" value="HTH_GNTR"/>
    <property type="match status" value="1"/>
</dbReference>
<dbReference type="SUPFAM" id="SSF46785">
    <property type="entry name" value="Winged helix' DNA-binding domain"/>
    <property type="match status" value="1"/>
</dbReference>
<evidence type="ECO:0000256" key="1">
    <source>
        <dbReference type="ARBA" id="ARBA00023015"/>
    </source>
</evidence>
<organism evidence="5 6">
    <name type="scientific">Streptomyces liangshanensis</name>
    <dbReference type="NCBI Taxonomy" id="2717324"/>
    <lineage>
        <taxon>Bacteria</taxon>
        <taxon>Bacillati</taxon>
        <taxon>Actinomycetota</taxon>
        <taxon>Actinomycetes</taxon>
        <taxon>Kitasatosporales</taxon>
        <taxon>Streptomycetaceae</taxon>
        <taxon>Streptomyces</taxon>
    </lineage>
</organism>
<dbReference type="PANTHER" id="PTHR44846:SF17">
    <property type="entry name" value="GNTR-FAMILY TRANSCRIPTIONAL REGULATOR"/>
    <property type="match status" value="1"/>
</dbReference>
<dbReference type="SMART" id="SM00866">
    <property type="entry name" value="UTRA"/>
    <property type="match status" value="1"/>
</dbReference>
<accession>A0A6G9GSP7</accession>
<dbReference type="InterPro" id="IPR000524">
    <property type="entry name" value="Tscrpt_reg_HTH_GntR"/>
</dbReference>
<evidence type="ECO:0000313" key="5">
    <source>
        <dbReference type="EMBL" id="QIQ00967.1"/>
    </source>
</evidence>
<dbReference type="RefSeq" id="WP_167022101.1">
    <property type="nucleotide sequence ID" value="NZ_CP050177.1"/>
</dbReference>
<keyword evidence="6" id="KW-1185">Reference proteome</keyword>
<dbReference type="GO" id="GO:0045892">
    <property type="term" value="P:negative regulation of DNA-templated transcription"/>
    <property type="evidence" value="ECO:0007669"/>
    <property type="project" value="TreeGrafter"/>
</dbReference>
<dbReference type="PANTHER" id="PTHR44846">
    <property type="entry name" value="MANNOSYL-D-GLYCERATE TRANSPORT/METABOLISM SYSTEM REPRESSOR MNGR-RELATED"/>
    <property type="match status" value="1"/>
</dbReference>
<dbReference type="InterPro" id="IPR050679">
    <property type="entry name" value="Bact_HTH_transcr_reg"/>
</dbReference>
<dbReference type="KEGG" id="slia:HA039_00455"/>
<dbReference type="Gene3D" id="3.40.1410.10">
    <property type="entry name" value="Chorismate lyase-like"/>
    <property type="match status" value="1"/>
</dbReference>
<dbReference type="InterPro" id="IPR036388">
    <property type="entry name" value="WH-like_DNA-bd_sf"/>
</dbReference>